<dbReference type="WBParaSite" id="ACAC_0000507601-mRNA-1">
    <property type="protein sequence ID" value="ACAC_0000507601-mRNA-1"/>
    <property type="gene ID" value="ACAC_0000507601"/>
</dbReference>
<evidence type="ECO:0000256" key="1">
    <source>
        <dbReference type="SAM" id="Phobius"/>
    </source>
</evidence>
<organism evidence="2 3">
    <name type="scientific">Angiostrongylus cantonensis</name>
    <name type="common">Rat lungworm</name>
    <dbReference type="NCBI Taxonomy" id="6313"/>
    <lineage>
        <taxon>Eukaryota</taxon>
        <taxon>Metazoa</taxon>
        <taxon>Ecdysozoa</taxon>
        <taxon>Nematoda</taxon>
        <taxon>Chromadorea</taxon>
        <taxon>Rhabditida</taxon>
        <taxon>Rhabditina</taxon>
        <taxon>Rhabditomorpha</taxon>
        <taxon>Strongyloidea</taxon>
        <taxon>Metastrongylidae</taxon>
        <taxon>Angiostrongylus</taxon>
    </lineage>
</organism>
<keyword evidence="1" id="KW-1133">Transmembrane helix</keyword>
<reference evidence="3" key="2">
    <citation type="submission" date="2017-02" db="UniProtKB">
        <authorList>
            <consortium name="WormBaseParasite"/>
        </authorList>
    </citation>
    <scope>IDENTIFICATION</scope>
</reference>
<dbReference type="Proteomes" id="UP000035642">
    <property type="component" value="Unassembled WGS sequence"/>
</dbReference>
<dbReference type="SUPFAM" id="SSF57095">
    <property type="entry name" value="Scorpion toxin-like"/>
    <property type="match status" value="1"/>
</dbReference>
<proteinExistence type="predicted"/>
<reference evidence="2" key="1">
    <citation type="submission" date="2012-09" db="EMBL/GenBank/DDBJ databases">
        <authorList>
            <person name="Martin A.A."/>
        </authorList>
    </citation>
    <scope>NUCLEOTIDE SEQUENCE</scope>
</reference>
<evidence type="ECO:0000313" key="3">
    <source>
        <dbReference type="WBParaSite" id="ACAC_0000507601-mRNA-1"/>
    </source>
</evidence>
<keyword evidence="1" id="KW-0472">Membrane</keyword>
<accession>A0A0K0D4T1</accession>
<sequence length="108" mass="12259">MLKNSILIDFVIMMALVAVMARSLSYLCEDLERCLKACKGRVRMLKNSILIDFVIMMALVAVMARSLSYLCEDLERCLKACKGRIPPNRPLCDNGKCQCYTPLLDHLE</sequence>
<dbReference type="AlphaFoldDB" id="A0A0K0D4T1"/>
<evidence type="ECO:0000313" key="2">
    <source>
        <dbReference type="Proteomes" id="UP000035642"/>
    </source>
</evidence>
<dbReference type="InterPro" id="IPR036574">
    <property type="entry name" value="Scorpion_toxin-like_sf"/>
</dbReference>
<feature type="transmembrane region" description="Helical" evidence="1">
    <location>
        <begin position="6"/>
        <end position="28"/>
    </location>
</feature>
<protein>
    <submittedName>
        <fullName evidence="3">Nodule Cysteine-Rich (NCR) secreted peptide</fullName>
    </submittedName>
</protein>
<name>A0A0K0D4T1_ANGCA</name>
<feature type="transmembrane region" description="Helical" evidence="1">
    <location>
        <begin position="49"/>
        <end position="70"/>
    </location>
</feature>
<keyword evidence="1" id="KW-0812">Transmembrane</keyword>
<keyword evidence="2" id="KW-1185">Reference proteome</keyword>